<comment type="caution">
    <text evidence="1">The sequence shown here is derived from an EMBL/GenBank/DDBJ whole genome shotgun (WGS) entry which is preliminary data.</text>
</comment>
<evidence type="ECO:0000313" key="2">
    <source>
        <dbReference type="Proteomes" id="UP000249610"/>
    </source>
</evidence>
<organism evidence="1 2">
    <name type="scientific">Algoriphagus yeomjeoni</name>
    <dbReference type="NCBI Taxonomy" id="291403"/>
    <lineage>
        <taxon>Bacteria</taxon>
        <taxon>Pseudomonadati</taxon>
        <taxon>Bacteroidota</taxon>
        <taxon>Cytophagia</taxon>
        <taxon>Cytophagales</taxon>
        <taxon>Cyclobacteriaceae</taxon>
        <taxon>Algoriphagus</taxon>
    </lineage>
</organism>
<keyword evidence="2" id="KW-1185">Reference proteome</keyword>
<proteinExistence type="predicted"/>
<dbReference type="EMBL" id="QLLK01000015">
    <property type="protein sequence ID" value="RAI84819.1"/>
    <property type="molecule type" value="Genomic_DNA"/>
</dbReference>
<dbReference type="Pfam" id="PF13563">
    <property type="entry name" value="2_5_RNA_ligase2"/>
    <property type="match status" value="1"/>
</dbReference>
<gene>
    <name evidence="1" type="ORF">LV83_03867</name>
</gene>
<dbReference type="SUPFAM" id="SSF55144">
    <property type="entry name" value="LigT-like"/>
    <property type="match status" value="1"/>
</dbReference>
<protein>
    <submittedName>
        <fullName evidence="1">2'-5' RNA ligase</fullName>
    </submittedName>
</protein>
<dbReference type="OrthoDB" id="1951600at2"/>
<sequence>MKLLQKYFLAIVPEGEFEERVTNLKLEIKHRFQAKYALKSPPHITVKMPFTYNEAKEEKLIERLKGFLGDYKPMTLTIKGVKTFGERVIYLDVHADQDLYDFQNDLKNFCKRELNLVDELSDRNYHPHMTVAFKDIKKAQFQNILHFVAERRLVQKIDVSNIILLKRVDRVWKLYKKL</sequence>
<dbReference type="PANTHER" id="PTHR40037">
    <property type="entry name" value="PHOSPHOESTERASE YJCG-RELATED"/>
    <property type="match status" value="1"/>
</dbReference>
<reference evidence="1 2" key="1">
    <citation type="submission" date="2018-06" db="EMBL/GenBank/DDBJ databases">
        <title>Genomic Encyclopedia of Archaeal and Bacterial Type Strains, Phase II (KMG-II): from individual species to whole genera.</title>
        <authorList>
            <person name="Goeker M."/>
        </authorList>
    </citation>
    <scope>NUCLEOTIDE SEQUENCE [LARGE SCALE GENOMIC DNA]</scope>
    <source>
        <strain evidence="1 2">DSM 23446</strain>
    </source>
</reference>
<dbReference type="RefSeq" id="WP_111613177.1">
    <property type="nucleotide sequence ID" value="NZ_QLLK01000015.1"/>
</dbReference>
<evidence type="ECO:0000313" key="1">
    <source>
        <dbReference type="EMBL" id="RAI84819.1"/>
    </source>
</evidence>
<dbReference type="GO" id="GO:0016874">
    <property type="term" value="F:ligase activity"/>
    <property type="evidence" value="ECO:0007669"/>
    <property type="project" value="UniProtKB-KW"/>
</dbReference>
<dbReference type="Gene3D" id="3.90.1140.10">
    <property type="entry name" value="Cyclic phosphodiesterase"/>
    <property type="match status" value="1"/>
</dbReference>
<dbReference type="InterPro" id="IPR050580">
    <property type="entry name" value="2H_phosphoesterase_YjcG-like"/>
</dbReference>
<dbReference type="PANTHER" id="PTHR40037:SF1">
    <property type="entry name" value="PHOSPHOESTERASE SAOUHSC_00951-RELATED"/>
    <property type="match status" value="1"/>
</dbReference>
<dbReference type="AlphaFoldDB" id="A0A327NXR8"/>
<accession>A0A327NXR8</accession>
<dbReference type="Proteomes" id="UP000249610">
    <property type="component" value="Unassembled WGS sequence"/>
</dbReference>
<keyword evidence="1" id="KW-0436">Ligase</keyword>
<dbReference type="InterPro" id="IPR009097">
    <property type="entry name" value="Cyclic_Pdiesterase"/>
</dbReference>
<name>A0A327NXR8_9BACT</name>